<protein>
    <submittedName>
        <fullName evidence="2">Uncharacterized protein</fullName>
    </submittedName>
</protein>
<dbReference type="EMBL" id="JH431094">
    <property type="status" value="NOT_ANNOTATED_CDS"/>
    <property type="molecule type" value="Genomic_DNA"/>
</dbReference>
<keyword evidence="1" id="KW-0732">Signal</keyword>
<feature type="chain" id="PRO_5004589810" evidence="1">
    <location>
        <begin position="25"/>
        <end position="316"/>
    </location>
</feature>
<dbReference type="HOGENOM" id="CLU_903197_0_0_1"/>
<dbReference type="eggNOG" id="ENOG502S9T1">
    <property type="taxonomic scope" value="Eukaryota"/>
</dbReference>
<keyword evidence="3" id="KW-1185">Reference proteome</keyword>
<evidence type="ECO:0000256" key="1">
    <source>
        <dbReference type="SAM" id="SignalP"/>
    </source>
</evidence>
<dbReference type="EnsemblMetazoa" id="SMAR002277-RA">
    <property type="protein sequence ID" value="SMAR002277-PA"/>
    <property type="gene ID" value="SMAR002277"/>
</dbReference>
<accession>T1IMR4</accession>
<name>T1IMR4_STRMM</name>
<dbReference type="OMA" id="HFREEAN"/>
<sequence>MRLQTQRKELILAILILAVEKTGSQEKTLNLNGKYSWQLLFDIDNTNNSGHIIRTEEVKVSLFISYDQLLREVQEYAEKSNVGFESGVKLDIISVSMSSGLESSVSQKFESTTTQHGEKREEYTKTTEIKIGPHSRLILYRLVFNGPGISYVTDTLSSTPHDISDVIISCTVRPKNFLKTIDVVYTGDAVSKPSNSLVEVDGLNTDINGGFGGDYVWLVPVWTTNPAEAATSIQVIIQDGNNGQYKDMAKGAGGSYRYVKMAHDSASNERITELKLWRTPDGGSKPSKNGWNYWTGDINANRGGDYLYICWQTVQI</sequence>
<evidence type="ECO:0000313" key="3">
    <source>
        <dbReference type="Proteomes" id="UP000014500"/>
    </source>
</evidence>
<evidence type="ECO:0000313" key="2">
    <source>
        <dbReference type="EnsemblMetazoa" id="SMAR002277-PA"/>
    </source>
</evidence>
<proteinExistence type="predicted"/>
<feature type="signal peptide" evidence="1">
    <location>
        <begin position="1"/>
        <end position="24"/>
    </location>
</feature>
<dbReference type="STRING" id="126957.T1IMR4"/>
<dbReference type="AlphaFoldDB" id="T1IMR4"/>
<dbReference type="Proteomes" id="UP000014500">
    <property type="component" value="Unassembled WGS sequence"/>
</dbReference>
<organism evidence="2 3">
    <name type="scientific">Strigamia maritima</name>
    <name type="common">European centipede</name>
    <name type="synonym">Geophilus maritimus</name>
    <dbReference type="NCBI Taxonomy" id="126957"/>
    <lineage>
        <taxon>Eukaryota</taxon>
        <taxon>Metazoa</taxon>
        <taxon>Ecdysozoa</taxon>
        <taxon>Arthropoda</taxon>
        <taxon>Myriapoda</taxon>
        <taxon>Chilopoda</taxon>
        <taxon>Pleurostigmophora</taxon>
        <taxon>Geophilomorpha</taxon>
        <taxon>Linotaeniidae</taxon>
        <taxon>Strigamia</taxon>
    </lineage>
</organism>
<dbReference type="Gene3D" id="2.100.10.50">
    <property type="match status" value="1"/>
</dbReference>
<dbReference type="PhylomeDB" id="T1IMR4"/>
<reference evidence="2" key="2">
    <citation type="submission" date="2015-02" db="UniProtKB">
        <authorList>
            <consortium name="EnsemblMetazoa"/>
        </authorList>
    </citation>
    <scope>IDENTIFICATION</scope>
</reference>
<reference evidence="3" key="1">
    <citation type="submission" date="2011-05" db="EMBL/GenBank/DDBJ databases">
        <authorList>
            <person name="Richards S.R."/>
            <person name="Qu J."/>
            <person name="Jiang H."/>
            <person name="Jhangiani S.N."/>
            <person name="Agravi P."/>
            <person name="Goodspeed R."/>
            <person name="Gross S."/>
            <person name="Mandapat C."/>
            <person name="Jackson L."/>
            <person name="Mathew T."/>
            <person name="Pu L."/>
            <person name="Thornton R."/>
            <person name="Saada N."/>
            <person name="Wilczek-Boney K.B."/>
            <person name="Lee S."/>
            <person name="Kovar C."/>
            <person name="Wu Y."/>
            <person name="Scherer S.E."/>
            <person name="Worley K.C."/>
            <person name="Muzny D.M."/>
            <person name="Gibbs R."/>
        </authorList>
    </citation>
    <scope>NUCLEOTIDE SEQUENCE</scope>
    <source>
        <strain evidence="3">Brora</strain>
    </source>
</reference>